<dbReference type="PROSITE" id="PS50005">
    <property type="entry name" value="TPR"/>
    <property type="match status" value="1"/>
</dbReference>
<feature type="transmembrane region" description="Helical" evidence="17">
    <location>
        <begin position="429"/>
        <end position="448"/>
    </location>
</feature>
<evidence type="ECO:0000256" key="1">
    <source>
        <dbReference type="ARBA" id="ARBA00000085"/>
    </source>
</evidence>
<evidence type="ECO:0000256" key="2">
    <source>
        <dbReference type="ARBA" id="ARBA00001966"/>
    </source>
</evidence>
<evidence type="ECO:0000256" key="4">
    <source>
        <dbReference type="ARBA" id="ARBA00012438"/>
    </source>
</evidence>
<feature type="repeat" description="TPR" evidence="16">
    <location>
        <begin position="205"/>
        <end position="238"/>
    </location>
</feature>
<comment type="catalytic activity">
    <reaction evidence="1">
        <text>ATP + protein L-histidine = ADP + protein N-phospho-L-histidine.</text>
        <dbReference type="EC" id="2.7.13.3"/>
    </reaction>
</comment>
<evidence type="ECO:0000313" key="19">
    <source>
        <dbReference type="EMBL" id="RKR13363.1"/>
    </source>
</evidence>
<dbReference type="GO" id="GO:0005737">
    <property type="term" value="C:cytoplasm"/>
    <property type="evidence" value="ECO:0007669"/>
    <property type="project" value="UniProtKB-SubCell"/>
</dbReference>
<dbReference type="SMART" id="SM00028">
    <property type="entry name" value="TPR"/>
    <property type="match status" value="4"/>
</dbReference>
<dbReference type="OrthoDB" id="977000at2"/>
<keyword evidence="10 19" id="KW-0418">Kinase</keyword>
<dbReference type="EC" id="2.7.13.3" evidence="4"/>
<dbReference type="PANTHER" id="PTHR24421">
    <property type="entry name" value="NITRATE/NITRITE SENSOR PROTEIN NARX-RELATED"/>
    <property type="match status" value="1"/>
</dbReference>
<dbReference type="InterPro" id="IPR011990">
    <property type="entry name" value="TPR-like_helical_dom_sf"/>
</dbReference>
<keyword evidence="17" id="KW-1133">Transmembrane helix</keyword>
<dbReference type="GO" id="GO:0046872">
    <property type="term" value="F:metal ion binding"/>
    <property type="evidence" value="ECO:0007669"/>
    <property type="project" value="UniProtKB-KW"/>
</dbReference>
<dbReference type="EMBL" id="RBIQ01000008">
    <property type="protein sequence ID" value="RKR13363.1"/>
    <property type="molecule type" value="Genomic_DNA"/>
</dbReference>
<evidence type="ECO:0000256" key="7">
    <source>
        <dbReference type="ARBA" id="ARBA00022490"/>
    </source>
</evidence>
<dbReference type="SUPFAM" id="SSF55874">
    <property type="entry name" value="ATPase domain of HSP90 chaperone/DNA topoisomerase II/histidine kinase"/>
    <property type="match status" value="1"/>
</dbReference>
<dbReference type="PROSITE" id="PS50109">
    <property type="entry name" value="HIS_KIN"/>
    <property type="match status" value="1"/>
</dbReference>
<dbReference type="InterPro" id="IPR011712">
    <property type="entry name" value="Sig_transdc_His_kin_sub3_dim/P"/>
</dbReference>
<keyword evidence="9" id="KW-0479">Metal-binding</keyword>
<dbReference type="InterPro" id="IPR005467">
    <property type="entry name" value="His_kinase_dom"/>
</dbReference>
<keyword evidence="17" id="KW-0472">Membrane</keyword>
<keyword evidence="8" id="KW-0808">Transferase</keyword>
<dbReference type="Proteomes" id="UP000269412">
    <property type="component" value="Unassembled WGS sequence"/>
</dbReference>
<keyword evidence="13" id="KW-0411">Iron-sulfur</keyword>
<keyword evidence="12" id="KW-0902">Two-component regulatory system</keyword>
<evidence type="ECO:0000259" key="18">
    <source>
        <dbReference type="PROSITE" id="PS50109"/>
    </source>
</evidence>
<dbReference type="RefSeq" id="WP_121067372.1">
    <property type="nucleotide sequence ID" value="NZ_RBIQ01000008.1"/>
</dbReference>
<evidence type="ECO:0000256" key="12">
    <source>
        <dbReference type="ARBA" id="ARBA00023012"/>
    </source>
</evidence>
<evidence type="ECO:0000256" key="15">
    <source>
        <dbReference type="ARBA" id="ARBA00030800"/>
    </source>
</evidence>
<dbReference type="InterPro" id="IPR004358">
    <property type="entry name" value="Sig_transdc_His_kin-like_C"/>
</dbReference>
<evidence type="ECO:0000256" key="6">
    <source>
        <dbReference type="ARBA" id="ARBA00022485"/>
    </source>
</evidence>
<gene>
    <name evidence="19" type="ORF">CLV91_2081</name>
</gene>
<dbReference type="AlphaFoldDB" id="A0A495EA28"/>
<dbReference type="GO" id="GO:0046983">
    <property type="term" value="F:protein dimerization activity"/>
    <property type="evidence" value="ECO:0007669"/>
    <property type="project" value="InterPro"/>
</dbReference>
<keyword evidence="6" id="KW-0004">4Fe-4S</keyword>
<dbReference type="GO" id="GO:0000155">
    <property type="term" value="F:phosphorelay sensor kinase activity"/>
    <property type="evidence" value="ECO:0007669"/>
    <property type="project" value="InterPro"/>
</dbReference>
<comment type="subcellular location">
    <subcellularLocation>
        <location evidence="3">Cytoplasm</location>
    </subcellularLocation>
</comment>
<dbReference type="CDD" id="cd16917">
    <property type="entry name" value="HATPase_UhpB-NarQ-NarX-like"/>
    <property type="match status" value="1"/>
</dbReference>
<keyword evidence="20" id="KW-1185">Reference proteome</keyword>
<dbReference type="Pfam" id="PF07730">
    <property type="entry name" value="HisKA_3"/>
    <property type="match status" value="1"/>
</dbReference>
<dbReference type="Pfam" id="PF02518">
    <property type="entry name" value="HATPase_c"/>
    <property type="match status" value="1"/>
</dbReference>
<dbReference type="InterPro" id="IPR003594">
    <property type="entry name" value="HATPase_dom"/>
</dbReference>
<reference evidence="19 20" key="1">
    <citation type="submission" date="2018-10" db="EMBL/GenBank/DDBJ databases">
        <title>Genomic Encyclopedia of Archaeal and Bacterial Type Strains, Phase II (KMG-II): from individual species to whole genera.</title>
        <authorList>
            <person name="Goeker M."/>
        </authorList>
    </citation>
    <scope>NUCLEOTIDE SEQUENCE [LARGE SCALE GENOMIC DNA]</scope>
    <source>
        <strain evidence="19 20">DSM 25230</strain>
    </source>
</reference>
<comment type="cofactor">
    <cofactor evidence="2">
        <name>[4Fe-4S] cluster</name>
        <dbReference type="ChEBI" id="CHEBI:49883"/>
    </cofactor>
</comment>
<evidence type="ECO:0000256" key="8">
    <source>
        <dbReference type="ARBA" id="ARBA00022679"/>
    </source>
</evidence>
<dbReference type="GO" id="GO:0051539">
    <property type="term" value="F:4 iron, 4 sulfur cluster binding"/>
    <property type="evidence" value="ECO:0007669"/>
    <property type="project" value="UniProtKB-KW"/>
</dbReference>
<dbReference type="PRINTS" id="PR00344">
    <property type="entry name" value="BCTRLSENSOR"/>
</dbReference>
<accession>A0A495EA28</accession>
<sequence length="693" mass="79232">MKVTKHPQKNISKYKLLITIGSLCILACTNNKIIKSQNTTTILNDSISSWVSMAKNKTLTTKERLTFLGKAHTANEKILKDSIKIKNLSSISFRYYSLNDSLNFRKTNKETIALSRSINDTITLANSYWDLAGFFNKEAIMDSAFFYYQKASKTFLLRKENKLAARMLLAMANVQESIKDNTGAEINCIKAIEIFKAQEDNKYLSRSYTTLGIIANNLNENKKSISYYQEALEYDKKANNGKVKNFSIINNLGVSNLKNKIYETAISYFNEVLNAPNLFQDNPRLYATALNNLTNANFELNKLDNVEKNYLDVLVLRKKEDNTKGLAATHFYLGGYYLKIKDTIKAKEQVHSSINLSKLSSNNDRLLEALILAAKVEPKKAASYLLQNIQLKDSLEKEERKIRNKFARIRFETDEFIAQNELLQEQKRLWTGIAAGLILLLIAIYVIVTQRNKNQKLKFTQQQQANNQEVFNLMLEQKQKVDEAKREEQKRISEELHDGVLGKMLGARMVLTGLNKKADPEAIEEKVKAIAALKNVEGEVRAISHELNHAAYQKIPNFINSITELLTTLAKNAKIEQEFNFNNTFDWDTLSGDIKINVYRMIQECIHNSIKHAECQKVYVNFDIHKFNFEVTVGDNGKGYEFNKEKKGIGLRNIKSRIEKLNGHFTVDSKLGKGTSFFFNIPISRIKKHEIPA</sequence>
<evidence type="ECO:0000256" key="14">
    <source>
        <dbReference type="ARBA" id="ARBA00024827"/>
    </source>
</evidence>
<keyword evidence="7" id="KW-0963">Cytoplasm</keyword>
<evidence type="ECO:0000256" key="13">
    <source>
        <dbReference type="ARBA" id="ARBA00023014"/>
    </source>
</evidence>
<evidence type="ECO:0000256" key="5">
    <source>
        <dbReference type="ARBA" id="ARBA00017322"/>
    </source>
</evidence>
<keyword evidence="17" id="KW-0812">Transmembrane</keyword>
<dbReference type="GO" id="GO:0016020">
    <property type="term" value="C:membrane"/>
    <property type="evidence" value="ECO:0007669"/>
    <property type="project" value="InterPro"/>
</dbReference>
<evidence type="ECO:0000256" key="3">
    <source>
        <dbReference type="ARBA" id="ARBA00004496"/>
    </source>
</evidence>
<keyword evidence="16" id="KW-0802">TPR repeat</keyword>
<evidence type="ECO:0000256" key="9">
    <source>
        <dbReference type="ARBA" id="ARBA00022723"/>
    </source>
</evidence>
<protein>
    <recommendedName>
        <fullName evidence="5">Oxygen sensor histidine kinase NreB</fullName>
        <ecNumber evidence="4">2.7.13.3</ecNumber>
    </recommendedName>
    <alternativeName>
        <fullName evidence="15">Nitrogen regulation protein B</fullName>
    </alternativeName>
</protein>
<dbReference type="InterPro" id="IPR036890">
    <property type="entry name" value="HATPase_C_sf"/>
</dbReference>
<feature type="domain" description="Histidine kinase" evidence="18">
    <location>
        <begin position="598"/>
        <end position="685"/>
    </location>
</feature>
<dbReference type="Gene3D" id="1.25.40.10">
    <property type="entry name" value="Tetratricopeptide repeat domain"/>
    <property type="match status" value="2"/>
</dbReference>
<evidence type="ECO:0000256" key="16">
    <source>
        <dbReference type="PROSITE-ProRule" id="PRU00339"/>
    </source>
</evidence>
<dbReference type="SUPFAM" id="SSF48452">
    <property type="entry name" value="TPR-like"/>
    <property type="match status" value="2"/>
</dbReference>
<comment type="caution">
    <text evidence="19">The sequence shown here is derived from an EMBL/GenBank/DDBJ whole genome shotgun (WGS) entry which is preliminary data.</text>
</comment>
<dbReference type="SMART" id="SM00387">
    <property type="entry name" value="HATPase_c"/>
    <property type="match status" value="1"/>
</dbReference>
<dbReference type="InterPro" id="IPR050482">
    <property type="entry name" value="Sensor_HK_TwoCompSys"/>
</dbReference>
<evidence type="ECO:0000256" key="17">
    <source>
        <dbReference type="SAM" id="Phobius"/>
    </source>
</evidence>
<keyword evidence="11" id="KW-0408">Iron</keyword>
<dbReference type="InterPro" id="IPR019734">
    <property type="entry name" value="TPR_rpt"/>
</dbReference>
<name>A0A495EA28_9FLAO</name>
<evidence type="ECO:0000256" key="10">
    <source>
        <dbReference type="ARBA" id="ARBA00022777"/>
    </source>
</evidence>
<dbReference type="Gene3D" id="3.30.565.10">
    <property type="entry name" value="Histidine kinase-like ATPase, C-terminal domain"/>
    <property type="match status" value="1"/>
</dbReference>
<evidence type="ECO:0000256" key="11">
    <source>
        <dbReference type="ARBA" id="ARBA00023004"/>
    </source>
</evidence>
<proteinExistence type="predicted"/>
<comment type="function">
    <text evidence="14">Member of the two-component regulatory system NreB/NreC involved in the control of dissimilatory nitrate/nitrite reduction in response to oxygen. NreB functions as a direct oxygen sensor histidine kinase which is autophosphorylated, in the absence of oxygen, probably at the conserved histidine residue, and transfers its phosphate group probably to a conserved aspartate residue of NreC. NreB/NreC activates the expression of the nitrate (narGHJI) and nitrite (nir) reductase operons, as well as the putative nitrate transporter gene narT.</text>
</comment>
<organism evidence="19 20">
    <name type="scientific">Maribacter vaceletii</name>
    <dbReference type="NCBI Taxonomy" id="1206816"/>
    <lineage>
        <taxon>Bacteria</taxon>
        <taxon>Pseudomonadati</taxon>
        <taxon>Bacteroidota</taxon>
        <taxon>Flavobacteriia</taxon>
        <taxon>Flavobacteriales</taxon>
        <taxon>Flavobacteriaceae</taxon>
        <taxon>Maribacter</taxon>
    </lineage>
</organism>
<dbReference type="Gene3D" id="1.20.5.1930">
    <property type="match status" value="1"/>
</dbReference>
<evidence type="ECO:0000313" key="20">
    <source>
        <dbReference type="Proteomes" id="UP000269412"/>
    </source>
</evidence>